<keyword evidence="1" id="KW-0863">Zinc-finger</keyword>
<protein>
    <recommendedName>
        <fullName evidence="3">C2H2-type domain-containing protein</fullName>
    </recommendedName>
</protein>
<dbReference type="AlphaFoldDB" id="A0AAD7MYR6"/>
<evidence type="ECO:0000256" key="2">
    <source>
        <dbReference type="SAM" id="MobiDB-lite"/>
    </source>
</evidence>
<organism evidence="4 5">
    <name type="scientific">Mycena metata</name>
    <dbReference type="NCBI Taxonomy" id="1033252"/>
    <lineage>
        <taxon>Eukaryota</taxon>
        <taxon>Fungi</taxon>
        <taxon>Dikarya</taxon>
        <taxon>Basidiomycota</taxon>
        <taxon>Agaricomycotina</taxon>
        <taxon>Agaricomycetes</taxon>
        <taxon>Agaricomycetidae</taxon>
        <taxon>Agaricales</taxon>
        <taxon>Marasmiineae</taxon>
        <taxon>Mycenaceae</taxon>
        <taxon>Mycena</taxon>
    </lineage>
</organism>
<dbReference type="Proteomes" id="UP001215598">
    <property type="component" value="Unassembled WGS sequence"/>
</dbReference>
<evidence type="ECO:0000256" key="1">
    <source>
        <dbReference type="PROSITE-ProRule" id="PRU00042"/>
    </source>
</evidence>
<feature type="region of interest" description="Disordered" evidence="2">
    <location>
        <begin position="59"/>
        <end position="81"/>
    </location>
</feature>
<proteinExistence type="predicted"/>
<keyword evidence="1" id="KW-0479">Metal-binding</keyword>
<dbReference type="EMBL" id="JARKIB010000114">
    <property type="protein sequence ID" value="KAJ7737942.1"/>
    <property type="molecule type" value="Genomic_DNA"/>
</dbReference>
<feature type="domain" description="C2H2-type" evidence="3">
    <location>
        <begin position="12"/>
        <end position="40"/>
    </location>
</feature>
<dbReference type="PROSITE" id="PS50157">
    <property type="entry name" value="ZINC_FINGER_C2H2_2"/>
    <property type="match status" value="1"/>
</dbReference>
<comment type="caution">
    <text evidence="4">The sequence shown here is derived from an EMBL/GenBank/DDBJ whole genome shotgun (WGS) entry which is preliminary data.</text>
</comment>
<dbReference type="InterPro" id="IPR013087">
    <property type="entry name" value="Znf_C2H2_type"/>
</dbReference>
<name>A0AAD7MYR6_9AGAR</name>
<keyword evidence="1" id="KW-0862">Zinc</keyword>
<dbReference type="GO" id="GO:0008270">
    <property type="term" value="F:zinc ion binding"/>
    <property type="evidence" value="ECO:0007669"/>
    <property type="project" value="UniProtKB-KW"/>
</dbReference>
<evidence type="ECO:0000313" key="5">
    <source>
        <dbReference type="Proteomes" id="UP001215598"/>
    </source>
</evidence>
<evidence type="ECO:0000259" key="3">
    <source>
        <dbReference type="PROSITE" id="PS50157"/>
    </source>
</evidence>
<dbReference type="InterPro" id="IPR041078">
    <property type="entry name" value="Plavaka"/>
</dbReference>
<evidence type="ECO:0000313" key="4">
    <source>
        <dbReference type="EMBL" id="KAJ7737942.1"/>
    </source>
</evidence>
<dbReference type="Pfam" id="PF18759">
    <property type="entry name" value="Plavaka"/>
    <property type="match status" value="1"/>
</dbReference>
<reference evidence="4" key="1">
    <citation type="submission" date="2023-03" db="EMBL/GenBank/DDBJ databases">
        <title>Massive genome expansion in bonnet fungi (Mycena s.s.) driven by repeated elements and novel gene families across ecological guilds.</title>
        <authorList>
            <consortium name="Lawrence Berkeley National Laboratory"/>
            <person name="Harder C.B."/>
            <person name="Miyauchi S."/>
            <person name="Viragh M."/>
            <person name="Kuo A."/>
            <person name="Thoen E."/>
            <person name="Andreopoulos B."/>
            <person name="Lu D."/>
            <person name="Skrede I."/>
            <person name="Drula E."/>
            <person name="Henrissat B."/>
            <person name="Morin E."/>
            <person name="Kohler A."/>
            <person name="Barry K."/>
            <person name="LaButti K."/>
            <person name="Morin E."/>
            <person name="Salamov A."/>
            <person name="Lipzen A."/>
            <person name="Mereny Z."/>
            <person name="Hegedus B."/>
            <person name="Baldrian P."/>
            <person name="Stursova M."/>
            <person name="Weitz H."/>
            <person name="Taylor A."/>
            <person name="Grigoriev I.V."/>
            <person name="Nagy L.G."/>
            <person name="Martin F."/>
            <person name="Kauserud H."/>
        </authorList>
    </citation>
    <scope>NUCLEOTIDE SEQUENCE</scope>
    <source>
        <strain evidence="4">CBHHK182m</strain>
    </source>
</reference>
<feature type="region of interest" description="Disordered" evidence="2">
    <location>
        <begin position="660"/>
        <end position="692"/>
    </location>
</feature>
<gene>
    <name evidence="4" type="ORF">B0H16DRAFT_1761924</name>
</gene>
<sequence length="918" mass="103564">MDPPFGAAPQAFACPRCPKVCTTGGGLTRHFNTKHREFTPASDGEDEHKHSTYFHSDLNDGNYLPPHSPPPPFASLHGQPPNSWHPFESRTDFDFAHFHFVEEQSSASSVGKALDLWAAHVLKYGGHPPWKNAKDLYSTIDSIQHGDAPWKVHKIRYRGPLPPGLPPKWMTETYELCTRDIRTVLHNQLATTDFKDKFNYSPYRQFDGDDQRVWSNLMSADWAWKQADLISKDEDTHGGMLVPVIGGSDKTTVSVATGHQEFHPFYCSPGNLTGVARRAHGNGVLPVAFLPIAKTTKRQRKTPAFQKFVRQMYHACLARVYDPLKAGMTTPEVVRCPDGHLRRAIYSLGPYIADYPEQVWLACIVQNWCPKCDARPTDLDAGGTRMRSHRKTDFLITCFDPGILWDDFGIRSDVQPFTHDFPRAEIYELLSPDLLHQIIKGTFKDHLVEWVMQYLHEKYGESRALEIIADIDHRISAVPSFPGLRRFPDGRDFHQWTGDDSKALMKVYLSAIAGHVPSEMVKCVAAFLDFCYLVRRNALTTATLDAIDEVLDRFHTHRDVFIATGVRVSISLPRQHSMVHYRPSIVLFGSPNGLCSSITESKHIKAVKEPWRRSSRYRALGQMLRVLTRLDRLTALRSVFAGQGMMEGTAASYAARMMRGEAPQPPHPIDEDDDDDDVRDSPGPKSLSSTELAITPSRLFPKDIAALAAHIKQPRLPELIRRFLYDQLNPDSDIPATHVLLDSCPLFGGRVNVFLSAVARFYAPSDLCGAGGMYRERIRANPDWRGQYPRYDTVFVVTDAAKPGMQGMVVGRALLFFSFTYGDTHYPCALVHWYNGVGNEPDDDTGMWVVAPERERNGRPSLAVVHLDCVARGAHLLPVYGSAFVSEDFHFSYSLDAFRAFFVSRFADHHTHEFLYNK</sequence>
<keyword evidence="5" id="KW-1185">Reference proteome</keyword>
<accession>A0AAD7MYR6</accession>
<dbReference type="PROSITE" id="PS00028">
    <property type="entry name" value="ZINC_FINGER_C2H2_1"/>
    <property type="match status" value="1"/>
</dbReference>